<dbReference type="Proteomes" id="UP000295632">
    <property type="component" value="Unassembled WGS sequence"/>
</dbReference>
<dbReference type="PANTHER" id="PTHR30246:SF1">
    <property type="entry name" value="2-DEHYDRO-3-DEOXY-6-PHOSPHOGALACTONATE ALDOLASE-RELATED"/>
    <property type="match status" value="1"/>
</dbReference>
<sequence>MKQEHLLKLKESGIVAVVRGANEEIIEPLAEALAKGGVYALEITMDSEDGASMIKKARELLGDSALIGAGTVLDSITAKRAIEAGAAFIFSPNLDIETVKMTKRYNKISIPGVMTPTEVLQAYEAGADIVKVFPASVVGPAFFKDVRGPLPFVDMMPTGGVTIDNVQEFIKAGACAVGLGSALVDIKLAKENRYDEITERAKAFKQKIDEARQS</sequence>
<dbReference type="OrthoDB" id="9802667at2"/>
<evidence type="ECO:0000313" key="7">
    <source>
        <dbReference type="EMBL" id="TDQ42184.1"/>
    </source>
</evidence>
<dbReference type="EMBL" id="SNYJ01000002">
    <property type="protein sequence ID" value="TDQ42184.1"/>
    <property type="molecule type" value="Genomic_DNA"/>
</dbReference>
<reference evidence="7 8" key="1">
    <citation type="submission" date="2019-03" db="EMBL/GenBank/DDBJ databases">
        <title>Genomic Encyclopedia of Type Strains, Phase IV (KMG-IV): sequencing the most valuable type-strain genomes for metagenomic binning, comparative biology and taxonomic classification.</title>
        <authorList>
            <person name="Goeker M."/>
        </authorList>
    </citation>
    <scope>NUCLEOTIDE SEQUENCE [LARGE SCALE GENOMIC DNA]</scope>
    <source>
        <strain evidence="7 8">DSM 28697</strain>
    </source>
</reference>
<dbReference type="PANTHER" id="PTHR30246">
    <property type="entry name" value="2-KETO-3-DEOXY-6-PHOSPHOGLUCONATE ALDOLASE"/>
    <property type="match status" value="1"/>
</dbReference>
<evidence type="ECO:0000256" key="3">
    <source>
        <dbReference type="ARBA" id="ARBA00011233"/>
    </source>
</evidence>
<evidence type="ECO:0000313" key="8">
    <source>
        <dbReference type="Proteomes" id="UP000295632"/>
    </source>
</evidence>
<protein>
    <submittedName>
        <fullName evidence="7">2-keto-3-deoxy-phosphogluconate aldolase</fullName>
    </submittedName>
</protein>
<comment type="pathway">
    <text evidence="1">Carbohydrate acid metabolism.</text>
</comment>
<keyword evidence="5" id="KW-0119">Carbohydrate metabolism</keyword>
<evidence type="ECO:0000256" key="6">
    <source>
        <dbReference type="SAM" id="Coils"/>
    </source>
</evidence>
<evidence type="ECO:0000256" key="4">
    <source>
        <dbReference type="ARBA" id="ARBA00023239"/>
    </source>
</evidence>
<dbReference type="RefSeq" id="WP_133579070.1">
    <property type="nucleotide sequence ID" value="NZ_SNYJ01000002.1"/>
</dbReference>
<dbReference type="AlphaFoldDB" id="A0A4R6UGB4"/>
<dbReference type="Gene3D" id="3.20.20.70">
    <property type="entry name" value="Aldolase class I"/>
    <property type="match status" value="1"/>
</dbReference>
<evidence type="ECO:0000256" key="2">
    <source>
        <dbReference type="ARBA" id="ARBA00006906"/>
    </source>
</evidence>
<name>A0A4R6UGB4_9BACI</name>
<dbReference type="NCBIfam" id="TIGR01182">
    <property type="entry name" value="eda"/>
    <property type="match status" value="1"/>
</dbReference>
<dbReference type="SUPFAM" id="SSF51569">
    <property type="entry name" value="Aldolase"/>
    <property type="match status" value="1"/>
</dbReference>
<accession>A0A4R6UGB4</accession>
<comment type="similarity">
    <text evidence="2">Belongs to the KHG/KDPG aldolase family.</text>
</comment>
<dbReference type="CDD" id="cd00452">
    <property type="entry name" value="KDPG_aldolase"/>
    <property type="match status" value="1"/>
</dbReference>
<proteinExistence type="inferred from homology"/>
<keyword evidence="6" id="KW-0175">Coiled coil</keyword>
<evidence type="ECO:0000256" key="5">
    <source>
        <dbReference type="ARBA" id="ARBA00023277"/>
    </source>
</evidence>
<evidence type="ECO:0000256" key="1">
    <source>
        <dbReference type="ARBA" id="ARBA00004761"/>
    </source>
</evidence>
<feature type="coiled-coil region" evidence="6">
    <location>
        <begin position="187"/>
        <end position="214"/>
    </location>
</feature>
<keyword evidence="8" id="KW-1185">Reference proteome</keyword>
<dbReference type="GO" id="GO:0016829">
    <property type="term" value="F:lyase activity"/>
    <property type="evidence" value="ECO:0007669"/>
    <property type="project" value="UniProtKB-KW"/>
</dbReference>
<dbReference type="InterPro" id="IPR000887">
    <property type="entry name" value="Aldlse_KDPG_KHG"/>
</dbReference>
<comment type="subunit">
    <text evidence="3">Homotrimer.</text>
</comment>
<organism evidence="7 8">
    <name type="scientific">Aureibacillus halotolerans</name>
    <dbReference type="NCBI Taxonomy" id="1508390"/>
    <lineage>
        <taxon>Bacteria</taxon>
        <taxon>Bacillati</taxon>
        <taxon>Bacillota</taxon>
        <taxon>Bacilli</taxon>
        <taxon>Bacillales</taxon>
        <taxon>Bacillaceae</taxon>
        <taxon>Aureibacillus</taxon>
    </lineage>
</organism>
<dbReference type="InterPro" id="IPR013785">
    <property type="entry name" value="Aldolase_TIM"/>
</dbReference>
<keyword evidence="4" id="KW-0456">Lyase</keyword>
<gene>
    <name evidence="7" type="ORF">EV213_102215</name>
</gene>
<comment type="caution">
    <text evidence="7">The sequence shown here is derived from an EMBL/GenBank/DDBJ whole genome shotgun (WGS) entry which is preliminary data.</text>
</comment>
<dbReference type="Pfam" id="PF01081">
    <property type="entry name" value="Aldolase"/>
    <property type="match status" value="1"/>
</dbReference>